<accession>A0AAV2VT02</accession>
<dbReference type="EMBL" id="CAOF01000133">
    <property type="protein sequence ID" value="CCO47865.1"/>
    <property type="molecule type" value="Genomic_DNA"/>
</dbReference>
<sequence>MCQLIFNLSHTKSSGFILRINLRGYVLDFTLQTFALKVKLFTSQT</sequence>
<proteinExistence type="predicted"/>
<organism evidence="1 2">
    <name type="scientific">Vibrio nigripulchritudo SOn1</name>
    <dbReference type="NCBI Taxonomy" id="1238450"/>
    <lineage>
        <taxon>Bacteria</taxon>
        <taxon>Pseudomonadati</taxon>
        <taxon>Pseudomonadota</taxon>
        <taxon>Gammaproteobacteria</taxon>
        <taxon>Vibrionales</taxon>
        <taxon>Vibrionaceae</taxon>
        <taxon>Vibrio</taxon>
    </lineage>
</organism>
<reference evidence="1 2" key="1">
    <citation type="journal article" date="2013" name="ISME J.">
        <title>Comparative genomics of pathogenic lineages of Vibrio nigripulchritudo identifies virulence-associated traits.</title>
        <authorList>
            <person name="Goudenege D."/>
            <person name="Labreuche Y."/>
            <person name="Krin E."/>
            <person name="Ansquer D."/>
            <person name="Mangenot S."/>
            <person name="Calteau A."/>
            <person name="Medigue C."/>
            <person name="Mazel D."/>
            <person name="Polz M.F."/>
            <person name="Le Roux F."/>
        </authorList>
    </citation>
    <scope>NUCLEOTIDE SEQUENCE [LARGE SCALE GENOMIC DNA]</scope>
    <source>
        <strain evidence="1 2">SOn1</strain>
    </source>
</reference>
<evidence type="ECO:0000313" key="2">
    <source>
        <dbReference type="Proteomes" id="UP000018211"/>
    </source>
</evidence>
<dbReference type="AlphaFoldDB" id="A0AAV2VT02"/>
<protein>
    <submittedName>
        <fullName evidence="1">Uncharacterized protein</fullName>
    </submittedName>
</protein>
<name>A0AAV2VT02_9VIBR</name>
<comment type="caution">
    <text evidence="1">The sequence shown here is derived from an EMBL/GenBank/DDBJ whole genome shotgun (WGS) entry which is preliminary data.</text>
</comment>
<dbReference type="Proteomes" id="UP000018211">
    <property type="component" value="Unassembled WGS sequence"/>
</dbReference>
<evidence type="ECO:0000313" key="1">
    <source>
        <dbReference type="EMBL" id="CCO47865.1"/>
    </source>
</evidence>
<gene>
    <name evidence="1" type="ORF">VIBNISOn1_410017</name>
</gene>